<dbReference type="Gene3D" id="3.40.50.1470">
    <property type="entry name" value="Peptidyl-tRNA hydrolase"/>
    <property type="match status" value="1"/>
</dbReference>
<dbReference type="CDD" id="cd00462">
    <property type="entry name" value="PTH"/>
    <property type="match status" value="1"/>
</dbReference>
<keyword evidence="7" id="KW-0963">Cytoplasm</keyword>
<evidence type="ECO:0000256" key="6">
    <source>
        <dbReference type="ARBA" id="ARBA00050038"/>
    </source>
</evidence>
<dbReference type="PROSITE" id="PS01196">
    <property type="entry name" value="PEPT_TRNA_HYDROL_2"/>
    <property type="match status" value="1"/>
</dbReference>
<comment type="function">
    <text evidence="7">Catalyzes the release of premature peptidyl moieties from peptidyl-tRNA molecules trapped in stalled 50S ribosomal subunits, and thus maintains levels of free tRNAs and 50S ribosomes.</text>
</comment>
<feature type="site" description="Stabilizes the basic form of H active site to accept a proton" evidence="7">
    <location>
        <position position="91"/>
    </location>
</feature>
<dbReference type="Proteomes" id="UP000326202">
    <property type="component" value="Chromosome"/>
</dbReference>
<dbReference type="EC" id="3.1.1.29" evidence="1 7"/>
<evidence type="ECO:0000256" key="3">
    <source>
        <dbReference type="ARBA" id="ARBA00022801"/>
    </source>
</evidence>
<evidence type="ECO:0000256" key="1">
    <source>
        <dbReference type="ARBA" id="ARBA00013260"/>
    </source>
</evidence>
<evidence type="ECO:0000256" key="5">
    <source>
        <dbReference type="ARBA" id="ARBA00038063"/>
    </source>
</evidence>
<feature type="site" description="Discriminates between blocked and unblocked aminoacyl-tRNA" evidence="7">
    <location>
        <position position="9"/>
    </location>
</feature>
<dbReference type="GO" id="GO:0000049">
    <property type="term" value="F:tRNA binding"/>
    <property type="evidence" value="ECO:0007669"/>
    <property type="project" value="UniProtKB-UniRule"/>
</dbReference>
<feature type="active site" description="Proton acceptor" evidence="7">
    <location>
        <position position="19"/>
    </location>
</feature>
<dbReference type="InterPro" id="IPR018171">
    <property type="entry name" value="Pept_tRNA_hydro_CS"/>
</dbReference>
<dbReference type="NCBIfam" id="TIGR00447">
    <property type="entry name" value="pth"/>
    <property type="match status" value="1"/>
</dbReference>
<dbReference type="GO" id="GO:0004045">
    <property type="term" value="F:peptidyl-tRNA hydrolase activity"/>
    <property type="evidence" value="ECO:0007669"/>
    <property type="project" value="UniProtKB-UniRule"/>
</dbReference>
<keyword evidence="4 7" id="KW-0694">RNA-binding</keyword>
<dbReference type="Pfam" id="PF01195">
    <property type="entry name" value="Pept_tRNA_hydro"/>
    <property type="match status" value="1"/>
</dbReference>
<keyword evidence="3 7" id="KW-0378">Hydrolase</keyword>
<gene>
    <name evidence="7 9" type="primary">pth</name>
    <name evidence="9" type="ORF">FRZ44_09510</name>
</gene>
<dbReference type="PANTHER" id="PTHR17224">
    <property type="entry name" value="PEPTIDYL-TRNA HYDROLASE"/>
    <property type="match status" value="1"/>
</dbReference>
<dbReference type="AlphaFoldDB" id="A0A5J6MDZ3"/>
<proteinExistence type="inferred from homology"/>
<dbReference type="KEGG" id="htq:FRZ44_09510"/>
<dbReference type="HAMAP" id="MF_00083">
    <property type="entry name" value="Pept_tRNA_hydro_bact"/>
    <property type="match status" value="1"/>
</dbReference>
<dbReference type="OrthoDB" id="9800507at2"/>
<feature type="binding site" evidence="7">
    <location>
        <position position="66"/>
    </location>
    <ligand>
        <name>tRNA</name>
        <dbReference type="ChEBI" id="CHEBI:17843"/>
    </ligand>
</feature>
<feature type="binding site" evidence="7">
    <location>
        <position position="112"/>
    </location>
    <ligand>
        <name>tRNA</name>
        <dbReference type="ChEBI" id="CHEBI:17843"/>
    </ligand>
</feature>
<dbReference type="PANTHER" id="PTHR17224:SF1">
    <property type="entry name" value="PEPTIDYL-TRNA HYDROLASE"/>
    <property type="match status" value="1"/>
</dbReference>
<accession>A0A5J6MDZ3</accession>
<dbReference type="InterPro" id="IPR001328">
    <property type="entry name" value="Pept_tRNA_hydro"/>
</dbReference>
<sequence>MRLLVGLGNPGPSYAANRHNIGFMAVAAISHRHGFSAPKSRFDGSFQEGEIAGERVLALRPLTYMNDSGRSVAAASGFFKIDPADILVFHDEIELVFGKIRVKRGGGAAGHNGLRSIDGAIGPDYWRVRMGVDHPGHPDLVRRHVLSDFSAEERPVVEKFCFAVADAMPLLLRDLAKGEPNNFLNKVNVTLNPPVRRPPKEKKAKDGEAEKDEKDTDGKTS</sequence>
<comment type="similarity">
    <text evidence="5 7">Belongs to the PTH family.</text>
</comment>
<dbReference type="GO" id="GO:0006515">
    <property type="term" value="P:protein quality control for misfolded or incompletely synthesized proteins"/>
    <property type="evidence" value="ECO:0007669"/>
    <property type="project" value="UniProtKB-UniRule"/>
</dbReference>
<dbReference type="FunFam" id="3.40.50.1470:FF:000001">
    <property type="entry name" value="Peptidyl-tRNA hydrolase"/>
    <property type="match status" value="1"/>
</dbReference>
<reference evidence="9 10" key="1">
    <citation type="submission" date="2019-08" db="EMBL/GenBank/DDBJ databases">
        <title>Hyperibacter terrae gen. nov., sp. nov. and Hyperibacter viscosus sp. nov., two new members in the family Rhodospirillaceae isolated from the rhizosphere of Hypericum perforatum.</title>
        <authorList>
            <person name="Noviana Z."/>
        </authorList>
    </citation>
    <scope>NUCLEOTIDE SEQUENCE [LARGE SCALE GENOMIC DNA]</scope>
    <source>
        <strain evidence="9 10">R5913</strain>
    </source>
</reference>
<feature type="region of interest" description="Disordered" evidence="8">
    <location>
        <begin position="187"/>
        <end position="221"/>
    </location>
</feature>
<evidence type="ECO:0000313" key="9">
    <source>
        <dbReference type="EMBL" id="QEX15664.1"/>
    </source>
</evidence>
<dbReference type="EMBL" id="CP042906">
    <property type="protein sequence ID" value="QEX15664.1"/>
    <property type="molecule type" value="Genomic_DNA"/>
</dbReference>
<feature type="binding site" evidence="7">
    <location>
        <position position="64"/>
    </location>
    <ligand>
        <name>tRNA</name>
        <dbReference type="ChEBI" id="CHEBI:17843"/>
    </ligand>
</feature>
<organism evidence="9 10">
    <name type="scientific">Hypericibacter terrae</name>
    <dbReference type="NCBI Taxonomy" id="2602015"/>
    <lineage>
        <taxon>Bacteria</taxon>
        <taxon>Pseudomonadati</taxon>
        <taxon>Pseudomonadota</taxon>
        <taxon>Alphaproteobacteria</taxon>
        <taxon>Rhodospirillales</taxon>
        <taxon>Dongiaceae</taxon>
        <taxon>Hypericibacter</taxon>
    </lineage>
</organism>
<name>A0A5J6MDZ3_9PROT</name>
<feature type="binding site" evidence="7">
    <location>
        <position position="14"/>
    </location>
    <ligand>
        <name>tRNA</name>
        <dbReference type="ChEBI" id="CHEBI:17843"/>
    </ligand>
</feature>
<evidence type="ECO:0000256" key="7">
    <source>
        <dbReference type="HAMAP-Rule" id="MF_00083"/>
    </source>
</evidence>
<comment type="catalytic activity">
    <reaction evidence="7">
        <text>an N-acyl-L-alpha-aminoacyl-tRNA + H2O = an N-acyl-L-amino acid + a tRNA + H(+)</text>
        <dbReference type="Rhea" id="RHEA:54448"/>
        <dbReference type="Rhea" id="RHEA-COMP:10123"/>
        <dbReference type="Rhea" id="RHEA-COMP:13883"/>
        <dbReference type="ChEBI" id="CHEBI:15377"/>
        <dbReference type="ChEBI" id="CHEBI:15378"/>
        <dbReference type="ChEBI" id="CHEBI:59874"/>
        <dbReference type="ChEBI" id="CHEBI:78442"/>
        <dbReference type="ChEBI" id="CHEBI:138191"/>
        <dbReference type="EC" id="3.1.1.29"/>
    </reaction>
</comment>
<evidence type="ECO:0000256" key="4">
    <source>
        <dbReference type="ARBA" id="ARBA00022884"/>
    </source>
</evidence>
<dbReference type="GO" id="GO:0005737">
    <property type="term" value="C:cytoplasm"/>
    <property type="evidence" value="ECO:0007669"/>
    <property type="project" value="UniProtKB-SubCell"/>
</dbReference>
<keyword evidence="2 7" id="KW-0820">tRNA-binding</keyword>
<evidence type="ECO:0000256" key="2">
    <source>
        <dbReference type="ARBA" id="ARBA00022555"/>
    </source>
</evidence>
<dbReference type="RefSeq" id="WP_151176096.1">
    <property type="nucleotide sequence ID" value="NZ_CP042906.1"/>
</dbReference>
<comment type="function">
    <text evidence="7">Hydrolyzes ribosome-free peptidyl-tRNAs (with 1 or more amino acids incorporated), which drop off the ribosome during protein synthesis, or as a result of ribosome stalling.</text>
</comment>
<feature type="compositionally biased region" description="Basic and acidic residues" evidence="8">
    <location>
        <begin position="201"/>
        <end position="221"/>
    </location>
</feature>
<dbReference type="SUPFAM" id="SSF53178">
    <property type="entry name" value="Peptidyl-tRNA hydrolase-like"/>
    <property type="match status" value="1"/>
</dbReference>
<comment type="subunit">
    <text evidence="7">Monomer.</text>
</comment>
<evidence type="ECO:0000256" key="8">
    <source>
        <dbReference type="SAM" id="MobiDB-lite"/>
    </source>
</evidence>
<evidence type="ECO:0000313" key="10">
    <source>
        <dbReference type="Proteomes" id="UP000326202"/>
    </source>
</evidence>
<dbReference type="InterPro" id="IPR036416">
    <property type="entry name" value="Pept_tRNA_hydro_sf"/>
</dbReference>
<dbReference type="GO" id="GO:0072344">
    <property type="term" value="P:rescue of stalled ribosome"/>
    <property type="evidence" value="ECO:0007669"/>
    <property type="project" value="UniProtKB-UniRule"/>
</dbReference>
<protein>
    <recommendedName>
        <fullName evidence="6 7">Peptidyl-tRNA hydrolase</fullName>
        <shortName evidence="7">Pth</shortName>
        <ecNumber evidence="1 7">3.1.1.29</ecNumber>
    </recommendedName>
</protein>
<keyword evidence="10" id="KW-1185">Reference proteome</keyword>
<comment type="subcellular location">
    <subcellularLocation>
        <location evidence="7">Cytoplasm</location>
    </subcellularLocation>
</comment>